<dbReference type="InterPro" id="IPR050796">
    <property type="entry name" value="SCF_F-box_component"/>
</dbReference>
<feature type="domain" description="F-box" evidence="1">
    <location>
        <begin position="1"/>
        <end position="45"/>
    </location>
</feature>
<sequence length="535" mass="60963">MSDFLPNEVVIEILVRLPVKTVARCRRVCKKWCPVISSNSFITTHINRSLFTSLDNNSPCHLLAKDNSQCGKTVRKESKGHRVLETPLPVSLNKQNIAVPEMEEEEEEEEGKVMSDFLPNEVVIEILARLPVKTVARCRRVCKKWCSVISGNSFITTHINRSLSTSRDNSKSSSLRLFQSIKTKSISEVITRHYEHISMCSDDESFGNNNNFIKVKSCPLFCGCGISNYSNIVGFCKGVVCRAFDRHFYANSYVLWNPSIDRALGLPQPNIARGIPYYEVKNSHGFGYDPSSNDFKLVRLVYLERHYIDSQPLVEIYTLNSGCWRAIDSPPQSYIVKKNRLSTFVNGASHWLAHTPLDAAAGTTFRNVILAFDMGKEVFHEIEVPSCFVRESHLNMTVGVRDGLLCLVPHNYKRGEKQYISVWIMNHYGIGESWSKLFDIDISQRLQTVVAFRKNGEVLITDKDGELLSYEPNTQQVTHLGFHRRSSSDSERWETYYGESAFFMEAYSESLVLLNIPNAVSERKEEKVDQHLQNC</sequence>
<evidence type="ECO:0000259" key="1">
    <source>
        <dbReference type="PROSITE" id="PS50181"/>
    </source>
</evidence>
<reference evidence="2" key="1">
    <citation type="submission" date="2015-10" db="EMBL/GenBank/DDBJ databases">
        <authorList>
            <person name="Martinez-Garcia P.J."/>
            <person name="Crepeau M.W."/>
            <person name="Puiu D."/>
            <person name="Gonzalez-Ibeas D."/>
            <person name="Whalen J."/>
            <person name="Stevens K."/>
            <person name="Paul R."/>
            <person name="Butterfield T."/>
            <person name="Britton M."/>
            <person name="Reagan R."/>
            <person name="Chakraborty S."/>
            <person name="Walawage S.L."/>
            <person name="Vasquez-Gross H.A."/>
            <person name="Cardeno C."/>
            <person name="Famula R."/>
            <person name="Pratt K."/>
            <person name="Kuruganti S."/>
            <person name="Aradhya M.K."/>
            <person name="Leslie C.A."/>
            <person name="Dandekar A.M."/>
            <person name="Salzberg S.L."/>
            <person name="Wegrzyn J.L."/>
            <person name="Langley C.H."/>
            <person name="Neale D.B."/>
        </authorList>
    </citation>
    <scope>NUCLEOTIDE SEQUENCE</scope>
    <source>
        <tissue evidence="2">Leaves</tissue>
    </source>
</reference>
<proteinExistence type="predicted"/>
<protein>
    <recommendedName>
        <fullName evidence="1">F-box domain-containing protein</fullName>
    </recommendedName>
</protein>
<feature type="domain" description="F-box" evidence="1">
    <location>
        <begin position="112"/>
        <end position="158"/>
    </location>
</feature>
<name>A0A833YBN0_JUGRE</name>
<organism evidence="2 3">
    <name type="scientific">Juglans regia</name>
    <name type="common">English walnut</name>
    <dbReference type="NCBI Taxonomy" id="51240"/>
    <lineage>
        <taxon>Eukaryota</taxon>
        <taxon>Viridiplantae</taxon>
        <taxon>Streptophyta</taxon>
        <taxon>Embryophyta</taxon>
        <taxon>Tracheophyta</taxon>
        <taxon>Spermatophyta</taxon>
        <taxon>Magnoliopsida</taxon>
        <taxon>eudicotyledons</taxon>
        <taxon>Gunneridae</taxon>
        <taxon>Pentapetalae</taxon>
        <taxon>rosids</taxon>
        <taxon>fabids</taxon>
        <taxon>Fagales</taxon>
        <taxon>Juglandaceae</taxon>
        <taxon>Juglans</taxon>
    </lineage>
</organism>
<accession>A0A833YBN0</accession>
<dbReference type="Pfam" id="PF07734">
    <property type="entry name" value="FBA_1"/>
    <property type="match status" value="1"/>
</dbReference>
<dbReference type="InterPro" id="IPR017451">
    <property type="entry name" value="F-box-assoc_interact_dom"/>
</dbReference>
<dbReference type="Gramene" id="Jr01_21910_p1">
    <property type="protein sequence ID" value="cds.Jr01_21910_p1"/>
    <property type="gene ID" value="Jr01_21910"/>
</dbReference>
<dbReference type="CDD" id="cd22157">
    <property type="entry name" value="F-box_AtFBW1-like"/>
    <property type="match status" value="2"/>
</dbReference>
<dbReference type="AlphaFoldDB" id="A0A833YBN0"/>
<dbReference type="EMBL" id="LIHL02000001">
    <property type="protein sequence ID" value="KAF5481366.1"/>
    <property type="molecule type" value="Genomic_DNA"/>
</dbReference>
<dbReference type="PANTHER" id="PTHR31672">
    <property type="entry name" value="BNACNNG10540D PROTEIN"/>
    <property type="match status" value="1"/>
</dbReference>
<dbReference type="Pfam" id="PF00646">
    <property type="entry name" value="F-box"/>
    <property type="match status" value="1"/>
</dbReference>
<gene>
    <name evidence="2" type="ORF">F2P56_002023</name>
</gene>
<evidence type="ECO:0000313" key="2">
    <source>
        <dbReference type="EMBL" id="KAF5481366.1"/>
    </source>
</evidence>
<dbReference type="SMART" id="SM00256">
    <property type="entry name" value="FBOX"/>
    <property type="match status" value="2"/>
</dbReference>
<dbReference type="InterPro" id="IPR006527">
    <property type="entry name" value="F-box-assoc_dom_typ1"/>
</dbReference>
<dbReference type="PROSITE" id="PS50181">
    <property type="entry name" value="FBOX"/>
    <property type="match status" value="2"/>
</dbReference>
<dbReference type="InterPro" id="IPR001810">
    <property type="entry name" value="F-box_dom"/>
</dbReference>
<dbReference type="InterPro" id="IPR036047">
    <property type="entry name" value="F-box-like_dom_sf"/>
</dbReference>
<comment type="caution">
    <text evidence="2">The sequence shown here is derived from an EMBL/GenBank/DDBJ whole genome shotgun (WGS) entry which is preliminary data.</text>
</comment>
<dbReference type="SUPFAM" id="SSF81383">
    <property type="entry name" value="F-box domain"/>
    <property type="match status" value="2"/>
</dbReference>
<reference evidence="2" key="2">
    <citation type="submission" date="2020-03" db="EMBL/GenBank/DDBJ databases">
        <title>Walnut 2.0.</title>
        <authorList>
            <person name="Marrano A."/>
            <person name="Britton M."/>
            <person name="Zimin A.V."/>
            <person name="Zaini P.A."/>
            <person name="Workman R."/>
            <person name="Puiu D."/>
            <person name="Bianco L."/>
            <person name="Allen B.J."/>
            <person name="Troggio M."/>
            <person name="Leslie C.A."/>
            <person name="Timp W."/>
            <person name="Dendekar A."/>
            <person name="Salzberg S.L."/>
            <person name="Neale D.B."/>
        </authorList>
    </citation>
    <scope>NUCLEOTIDE SEQUENCE</scope>
    <source>
        <tissue evidence="2">Leaves</tissue>
    </source>
</reference>
<dbReference type="Pfam" id="PF12937">
    <property type="entry name" value="F-box-like"/>
    <property type="match status" value="1"/>
</dbReference>
<evidence type="ECO:0000313" key="3">
    <source>
        <dbReference type="Proteomes" id="UP000619265"/>
    </source>
</evidence>
<dbReference type="Gene3D" id="1.20.1280.50">
    <property type="match status" value="2"/>
</dbReference>
<dbReference type="PANTHER" id="PTHR31672:SF13">
    <property type="entry name" value="F-BOX PROTEIN CPR30-LIKE"/>
    <property type="match status" value="1"/>
</dbReference>
<dbReference type="NCBIfam" id="TIGR01640">
    <property type="entry name" value="F_box_assoc_1"/>
    <property type="match status" value="1"/>
</dbReference>
<dbReference type="Proteomes" id="UP000619265">
    <property type="component" value="Unassembled WGS sequence"/>
</dbReference>